<evidence type="ECO:0000313" key="3">
    <source>
        <dbReference type="Proteomes" id="UP001589667"/>
    </source>
</evidence>
<dbReference type="EMBL" id="JBHMBL010000002">
    <property type="protein sequence ID" value="MFB9643119.1"/>
    <property type="molecule type" value="Genomic_DNA"/>
</dbReference>
<proteinExistence type="predicted"/>
<reference evidence="2 3" key="1">
    <citation type="submission" date="2024-09" db="EMBL/GenBank/DDBJ databases">
        <authorList>
            <person name="Sun Q."/>
            <person name="Mori K."/>
        </authorList>
    </citation>
    <scope>NUCLEOTIDE SEQUENCE [LARGE SCALE GENOMIC DNA]</scope>
    <source>
        <strain evidence="2 3">JCM 14321</strain>
    </source>
</reference>
<protein>
    <submittedName>
        <fullName evidence="2">Uncharacterized protein</fullName>
    </submittedName>
</protein>
<comment type="caution">
    <text evidence="2">The sequence shown here is derived from an EMBL/GenBank/DDBJ whole genome shotgun (WGS) entry which is preliminary data.</text>
</comment>
<gene>
    <name evidence="2" type="ORF">ACFFQV_12555</name>
</gene>
<keyword evidence="3" id="KW-1185">Reference proteome</keyword>
<organism evidence="2 3">
    <name type="scientific">Agromyces lapidis</name>
    <dbReference type="NCBI Taxonomy" id="279574"/>
    <lineage>
        <taxon>Bacteria</taxon>
        <taxon>Bacillati</taxon>
        <taxon>Actinomycetota</taxon>
        <taxon>Actinomycetes</taxon>
        <taxon>Micrococcales</taxon>
        <taxon>Microbacteriaceae</taxon>
        <taxon>Agromyces</taxon>
    </lineage>
</organism>
<feature type="region of interest" description="Disordered" evidence="1">
    <location>
        <begin position="1"/>
        <end position="40"/>
    </location>
</feature>
<evidence type="ECO:0000313" key="2">
    <source>
        <dbReference type="EMBL" id="MFB9643119.1"/>
    </source>
</evidence>
<name>A0ABV5SVN2_9MICO</name>
<accession>A0ABV5SVN2</accession>
<evidence type="ECO:0000256" key="1">
    <source>
        <dbReference type="SAM" id="MobiDB-lite"/>
    </source>
</evidence>
<sequence length="40" mass="4029">MTSSTGVDAGYGEASEMGVPFTAPEANNGHGAGAFATRRR</sequence>
<dbReference type="RefSeq" id="WP_281349858.1">
    <property type="nucleotide sequence ID" value="NZ_BAAANI010000002.1"/>
</dbReference>
<dbReference type="Proteomes" id="UP001589667">
    <property type="component" value="Unassembled WGS sequence"/>
</dbReference>